<feature type="domain" description="Alpha galactosidase C-terminal" evidence="9">
    <location>
        <begin position="331"/>
        <end position="406"/>
    </location>
</feature>
<feature type="signal peptide" evidence="8">
    <location>
        <begin position="1"/>
        <end position="19"/>
    </location>
</feature>
<dbReference type="GO" id="GO:0005975">
    <property type="term" value="P:carbohydrate metabolic process"/>
    <property type="evidence" value="ECO:0007669"/>
    <property type="project" value="InterPro"/>
</dbReference>
<protein>
    <recommendedName>
        <fullName evidence="3 7">Alpha-galactosidase</fullName>
        <ecNumber evidence="3 7">3.2.1.22</ecNumber>
    </recommendedName>
    <alternativeName>
        <fullName evidence="7">Melibiase</fullName>
    </alternativeName>
</protein>
<dbReference type="InterPro" id="IPR013780">
    <property type="entry name" value="Glyco_hydro_b"/>
</dbReference>
<evidence type="ECO:0000259" key="9">
    <source>
        <dbReference type="Pfam" id="PF17801"/>
    </source>
</evidence>
<dbReference type="GO" id="GO:0004557">
    <property type="term" value="F:alpha-galactosidase activity"/>
    <property type="evidence" value="ECO:0007669"/>
    <property type="project" value="UniProtKB-EC"/>
</dbReference>
<dbReference type="PANTHER" id="PTHR11452:SF61">
    <property type="entry name" value="ALPHA-GALACTOSIDASE B-RELATED"/>
    <property type="match status" value="1"/>
</dbReference>
<comment type="similarity">
    <text evidence="2 7">Belongs to the glycosyl hydrolase 27 family.</text>
</comment>
<organism evidence="10 11">
    <name type="scientific">Anthostomella pinea</name>
    <dbReference type="NCBI Taxonomy" id="933095"/>
    <lineage>
        <taxon>Eukaryota</taxon>
        <taxon>Fungi</taxon>
        <taxon>Dikarya</taxon>
        <taxon>Ascomycota</taxon>
        <taxon>Pezizomycotina</taxon>
        <taxon>Sordariomycetes</taxon>
        <taxon>Xylariomycetidae</taxon>
        <taxon>Xylariales</taxon>
        <taxon>Xylariaceae</taxon>
        <taxon>Anthostomella</taxon>
    </lineage>
</organism>
<proteinExistence type="inferred from homology"/>
<keyword evidence="5 7" id="KW-0378">Hydrolase</keyword>
<dbReference type="Pfam" id="PF16499">
    <property type="entry name" value="Melibiase_2"/>
    <property type="match status" value="1"/>
</dbReference>
<keyword evidence="11" id="KW-1185">Reference proteome</keyword>
<dbReference type="Proteomes" id="UP001295740">
    <property type="component" value="Unassembled WGS sequence"/>
</dbReference>
<evidence type="ECO:0000256" key="1">
    <source>
        <dbReference type="ARBA" id="ARBA00001255"/>
    </source>
</evidence>
<gene>
    <name evidence="10" type="ORF">KHLLAP_LOCUS4442</name>
</gene>
<dbReference type="AlphaFoldDB" id="A0AAI8YGK0"/>
<keyword evidence="6 7" id="KW-0326">Glycosidase</keyword>
<dbReference type="InterPro" id="IPR041233">
    <property type="entry name" value="Melibiase_C"/>
</dbReference>
<comment type="catalytic activity">
    <reaction evidence="1 7">
        <text>Hydrolysis of terminal, non-reducing alpha-D-galactose residues in alpha-D-galactosides, including galactose oligosaccharides, galactomannans and galactolipids.</text>
        <dbReference type="EC" id="3.2.1.22"/>
    </reaction>
</comment>
<sequence length="436" mass="48197">MAAMKSLSVLAALLTWANALDNGVGRLPAMGYDTFNAFSCDYTATSVLGQAMAMQQRGLVDAGYNILILDDCYALRNRSANGSMVADPSKFPSGIPAFSKQVNELGIKLAAYGDNGYETCAGYPGSYGRELQDLETWHSWGMSYLKYDNCYIPSDNITQKGEYGRYTRMADAIAQFAAKTGESPFLFSLCEWGWNQPWVWGKKLSQSWRIDGDIKPYWSAIAAIIDQVSFQYWSSDFYGHNDMDILEVGNTGQGSPPGNLTYEESKSHFTAWALMKSPLIIGTDLSNATDETFEILGNLDLIKINQDPNSGESISPFRWGVGADYVSDPNHPAEYWSGNSSYGVVFMILNSQDTNATMKFNLTESWAIQAGRQYSVYDMWQHKETGIAVRNMTFDLPPHGVAALLLNDAGPEPSYLNGSCALYYQCAFPNGTYISN</sequence>
<dbReference type="CDD" id="cd14792">
    <property type="entry name" value="GH27"/>
    <property type="match status" value="1"/>
</dbReference>
<reference evidence="10" key="1">
    <citation type="submission" date="2023-10" db="EMBL/GenBank/DDBJ databases">
        <authorList>
            <person name="Hackl T."/>
        </authorList>
    </citation>
    <scope>NUCLEOTIDE SEQUENCE</scope>
</reference>
<accession>A0AAI8YGK0</accession>
<dbReference type="Pfam" id="PF17801">
    <property type="entry name" value="Melibiase_C"/>
    <property type="match status" value="1"/>
</dbReference>
<evidence type="ECO:0000313" key="10">
    <source>
        <dbReference type="EMBL" id="CAJ2503974.1"/>
    </source>
</evidence>
<evidence type="ECO:0000256" key="8">
    <source>
        <dbReference type="SAM" id="SignalP"/>
    </source>
</evidence>
<evidence type="ECO:0000256" key="7">
    <source>
        <dbReference type="RuleBase" id="RU361168"/>
    </source>
</evidence>
<dbReference type="InterPro" id="IPR017853">
    <property type="entry name" value="GH"/>
</dbReference>
<evidence type="ECO:0000256" key="5">
    <source>
        <dbReference type="ARBA" id="ARBA00022801"/>
    </source>
</evidence>
<evidence type="ECO:0000313" key="11">
    <source>
        <dbReference type="Proteomes" id="UP001295740"/>
    </source>
</evidence>
<comment type="caution">
    <text evidence="10">The sequence shown here is derived from an EMBL/GenBank/DDBJ whole genome shotgun (WGS) entry which is preliminary data.</text>
</comment>
<dbReference type="EC" id="3.2.1.22" evidence="3 7"/>
<dbReference type="EMBL" id="CAUWAG010000006">
    <property type="protein sequence ID" value="CAJ2503974.1"/>
    <property type="molecule type" value="Genomic_DNA"/>
</dbReference>
<keyword evidence="7" id="KW-1015">Disulfide bond</keyword>
<dbReference type="PANTHER" id="PTHR11452">
    <property type="entry name" value="ALPHA-GALACTOSIDASE/ALPHA-N-ACETYLGALACTOSAMINIDASE"/>
    <property type="match status" value="1"/>
</dbReference>
<dbReference type="SUPFAM" id="SSF51011">
    <property type="entry name" value="Glycosyl hydrolase domain"/>
    <property type="match status" value="1"/>
</dbReference>
<dbReference type="Gene3D" id="2.60.40.1180">
    <property type="entry name" value="Golgi alpha-mannosidase II"/>
    <property type="match status" value="1"/>
</dbReference>
<name>A0AAI8YGK0_9PEZI</name>
<dbReference type="PRINTS" id="PR00740">
    <property type="entry name" value="GLHYDRLASE27"/>
</dbReference>
<evidence type="ECO:0000256" key="6">
    <source>
        <dbReference type="ARBA" id="ARBA00023295"/>
    </source>
</evidence>
<dbReference type="InterPro" id="IPR002241">
    <property type="entry name" value="Glyco_hydro_27"/>
</dbReference>
<feature type="chain" id="PRO_5042602188" description="Alpha-galactosidase" evidence="8">
    <location>
        <begin position="20"/>
        <end position="436"/>
    </location>
</feature>
<dbReference type="Gene3D" id="3.20.20.70">
    <property type="entry name" value="Aldolase class I"/>
    <property type="match status" value="1"/>
</dbReference>
<evidence type="ECO:0000256" key="2">
    <source>
        <dbReference type="ARBA" id="ARBA00009743"/>
    </source>
</evidence>
<dbReference type="InterPro" id="IPR013785">
    <property type="entry name" value="Aldolase_TIM"/>
</dbReference>
<evidence type="ECO:0000256" key="3">
    <source>
        <dbReference type="ARBA" id="ARBA00012755"/>
    </source>
</evidence>
<keyword evidence="4 8" id="KW-0732">Signal</keyword>
<dbReference type="SUPFAM" id="SSF51445">
    <property type="entry name" value="(Trans)glycosidases"/>
    <property type="match status" value="1"/>
</dbReference>
<evidence type="ECO:0000256" key="4">
    <source>
        <dbReference type="ARBA" id="ARBA00022729"/>
    </source>
</evidence>